<dbReference type="InterPro" id="IPR005119">
    <property type="entry name" value="LysR_subst-bd"/>
</dbReference>
<comment type="similarity">
    <text evidence="1">Belongs to the LysR transcriptional regulatory family.</text>
</comment>
<name>A0A1V2R5X0_9GAMM</name>
<dbReference type="EMBL" id="MPUJ01000003">
    <property type="protein sequence ID" value="ONK07840.1"/>
    <property type="molecule type" value="Genomic_DNA"/>
</dbReference>
<dbReference type="SUPFAM" id="SSF53850">
    <property type="entry name" value="Periplasmic binding protein-like II"/>
    <property type="match status" value="1"/>
</dbReference>
<keyword evidence="2" id="KW-0805">Transcription regulation</keyword>
<keyword evidence="4" id="KW-0804">Transcription</keyword>
<dbReference type="PANTHER" id="PTHR30537:SF5">
    <property type="entry name" value="HTH-TYPE TRANSCRIPTIONAL ACTIVATOR TTDR-RELATED"/>
    <property type="match status" value="1"/>
</dbReference>
<dbReference type="Gene3D" id="3.40.190.290">
    <property type="match status" value="1"/>
</dbReference>
<dbReference type="Pfam" id="PF03466">
    <property type="entry name" value="LysR_substrate"/>
    <property type="match status" value="1"/>
</dbReference>
<dbReference type="PROSITE" id="PS50931">
    <property type="entry name" value="HTH_LYSR"/>
    <property type="match status" value="1"/>
</dbReference>
<evidence type="ECO:0000256" key="3">
    <source>
        <dbReference type="ARBA" id="ARBA00023125"/>
    </source>
</evidence>
<dbReference type="InterPro" id="IPR058163">
    <property type="entry name" value="LysR-type_TF_proteobact-type"/>
</dbReference>
<gene>
    <name evidence="6" type="ORF">BSK71_05290</name>
</gene>
<dbReference type="GO" id="GO:0006351">
    <property type="term" value="P:DNA-templated transcription"/>
    <property type="evidence" value="ECO:0007669"/>
    <property type="project" value="TreeGrafter"/>
</dbReference>
<dbReference type="FunFam" id="1.10.10.10:FF:000001">
    <property type="entry name" value="LysR family transcriptional regulator"/>
    <property type="match status" value="1"/>
</dbReference>
<evidence type="ECO:0000313" key="7">
    <source>
        <dbReference type="Proteomes" id="UP000189286"/>
    </source>
</evidence>
<comment type="caution">
    <text evidence="6">The sequence shown here is derived from an EMBL/GenBank/DDBJ whole genome shotgun (WGS) entry which is preliminary data.</text>
</comment>
<protein>
    <recommendedName>
        <fullName evidence="5">HTH lysR-type domain-containing protein</fullName>
    </recommendedName>
</protein>
<keyword evidence="3" id="KW-0238">DNA-binding</keyword>
<dbReference type="GO" id="GO:0003700">
    <property type="term" value="F:DNA-binding transcription factor activity"/>
    <property type="evidence" value="ECO:0007669"/>
    <property type="project" value="InterPro"/>
</dbReference>
<evidence type="ECO:0000256" key="1">
    <source>
        <dbReference type="ARBA" id="ARBA00009437"/>
    </source>
</evidence>
<dbReference type="GO" id="GO:0043565">
    <property type="term" value="F:sequence-specific DNA binding"/>
    <property type="evidence" value="ECO:0007669"/>
    <property type="project" value="TreeGrafter"/>
</dbReference>
<dbReference type="InterPro" id="IPR036388">
    <property type="entry name" value="WH-like_DNA-bd_sf"/>
</dbReference>
<accession>A0A1V2R5X0</accession>
<proteinExistence type="inferred from homology"/>
<dbReference type="Pfam" id="PF00126">
    <property type="entry name" value="HTH_1"/>
    <property type="match status" value="1"/>
</dbReference>
<dbReference type="PANTHER" id="PTHR30537">
    <property type="entry name" value="HTH-TYPE TRANSCRIPTIONAL REGULATOR"/>
    <property type="match status" value="1"/>
</dbReference>
<reference evidence="7" key="1">
    <citation type="submission" date="2016-11" db="EMBL/GenBank/DDBJ databases">
        <authorList>
            <person name="Panda P."/>
            <person name="Visnovsky S."/>
            <person name="Pitman A."/>
        </authorList>
    </citation>
    <scope>NUCLEOTIDE SEQUENCE [LARGE SCALE GENOMIC DNA]</scope>
    <source>
        <strain evidence="7">ICMP 9972</strain>
    </source>
</reference>
<organism evidence="6 7">
    <name type="scientific">Pectobacterium actinidiae</name>
    <dbReference type="NCBI Taxonomy" id="1507808"/>
    <lineage>
        <taxon>Bacteria</taxon>
        <taxon>Pseudomonadati</taxon>
        <taxon>Pseudomonadota</taxon>
        <taxon>Gammaproteobacteria</taxon>
        <taxon>Enterobacterales</taxon>
        <taxon>Pectobacteriaceae</taxon>
        <taxon>Pectobacterium</taxon>
    </lineage>
</organism>
<dbReference type="RefSeq" id="WP_039359969.1">
    <property type="nucleotide sequence ID" value="NZ_JRMH01000001.1"/>
</dbReference>
<dbReference type="Gene3D" id="1.10.10.10">
    <property type="entry name" value="Winged helix-like DNA-binding domain superfamily/Winged helix DNA-binding domain"/>
    <property type="match status" value="1"/>
</dbReference>
<evidence type="ECO:0000259" key="5">
    <source>
        <dbReference type="PROSITE" id="PS50931"/>
    </source>
</evidence>
<sequence length="298" mass="33387">MLSKVDLLRYFITAARSNSFKEAAEKMGTTPQTVSRSIRELESALGEILFYRNTRSISVTAYGRGLLPKCEAVIEKVNGIFNTHGKSHGDKSINGLVKVTAPVFLGQRFVYDTLSGLLERYPNLSLDLKFTDNEEDFIQSGIDIGVRVGKIDNNNYLARKIGTVKFDIVISSREFESIKLISSVDELTDRSIILMKDPATGIIRHWHDSHGNSLRFNKVKLISNDSETICKAVCDGIGIAQIPEMVAREYYLRGEMQKVNVTGLMDQLDIYAYRPQSGPVPDRVRLVFDEIVKSIVST</sequence>
<evidence type="ECO:0000313" key="6">
    <source>
        <dbReference type="EMBL" id="ONK07840.1"/>
    </source>
</evidence>
<dbReference type="SUPFAM" id="SSF46785">
    <property type="entry name" value="Winged helix' DNA-binding domain"/>
    <property type="match status" value="1"/>
</dbReference>
<evidence type="ECO:0000256" key="4">
    <source>
        <dbReference type="ARBA" id="ARBA00023163"/>
    </source>
</evidence>
<dbReference type="AlphaFoldDB" id="A0A1V2R5X0"/>
<dbReference type="InterPro" id="IPR000847">
    <property type="entry name" value="LysR_HTH_N"/>
</dbReference>
<evidence type="ECO:0000256" key="2">
    <source>
        <dbReference type="ARBA" id="ARBA00023015"/>
    </source>
</evidence>
<dbReference type="OrthoDB" id="8885940at2"/>
<feature type="domain" description="HTH lysR-type" evidence="5">
    <location>
        <begin position="1"/>
        <end position="60"/>
    </location>
</feature>
<dbReference type="Proteomes" id="UP000189286">
    <property type="component" value="Unassembled WGS sequence"/>
</dbReference>
<dbReference type="InterPro" id="IPR036390">
    <property type="entry name" value="WH_DNA-bd_sf"/>
</dbReference>